<dbReference type="InterPro" id="IPR046848">
    <property type="entry name" value="E_motif"/>
</dbReference>
<dbReference type="Pfam" id="PF13812">
    <property type="entry name" value="PPR_3"/>
    <property type="match status" value="1"/>
</dbReference>
<dbReference type="EMBL" id="PNBA02000002">
    <property type="protein sequence ID" value="KAG6434817.1"/>
    <property type="molecule type" value="Genomic_DNA"/>
</dbReference>
<accession>A0A8X9AAA2</accession>
<keyword evidence="4" id="KW-1185">Reference proteome</keyword>
<evidence type="ECO:0000256" key="1">
    <source>
        <dbReference type="ARBA" id="ARBA00022737"/>
    </source>
</evidence>
<dbReference type="Proteomes" id="UP000298416">
    <property type="component" value="Unassembled WGS sequence"/>
</dbReference>
<feature type="repeat" description="PPR" evidence="2">
    <location>
        <begin position="391"/>
        <end position="425"/>
    </location>
</feature>
<feature type="repeat" description="PPR" evidence="2">
    <location>
        <begin position="116"/>
        <end position="150"/>
    </location>
</feature>
<dbReference type="GO" id="GO:0009451">
    <property type="term" value="P:RNA modification"/>
    <property type="evidence" value="ECO:0007669"/>
    <property type="project" value="InterPro"/>
</dbReference>
<dbReference type="InterPro" id="IPR011990">
    <property type="entry name" value="TPR-like_helical_dom_sf"/>
</dbReference>
<dbReference type="PROSITE" id="PS51375">
    <property type="entry name" value="PPR"/>
    <property type="match status" value="4"/>
</dbReference>
<dbReference type="Pfam" id="PF13041">
    <property type="entry name" value="PPR_2"/>
    <property type="match status" value="1"/>
</dbReference>
<feature type="repeat" description="PPR" evidence="2">
    <location>
        <begin position="218"/>
        <end position="252"/>
    </location>
</feature>
<name>A0A8X9AAA2_SALSN</name>
<sequence length="604" mass="66660">MHHRFVSTSSSAASQLHAKIKTLISQESYEHALTFYARHLHPSQLTTDTAFLVPSITKACAHSQSHRILGRQLHCNAVKLGFTSDFTVSNSLLSMYAKFSDTGLAEKVFDEMPERDAISWNSMINCYTQNGDFSKSLSMVKEMYGLCLTLKPELAAGIIAACARNGSWGLVRAIHALFIVDERMEFSMFVATALVDFYWRLGDPEMAFCVFGGILEKNQVSWTAMITGCIEFRDYGWAFDCVRAMQRGGVKPNRVTLVSLLPACSALGSITHGKEVHGFAARRGYDLDVRLSTALLHMYCECPGGLRIARLVFERSVEKEVVAWSTMIAGYSKSKAAAREGIELFNRMRINGIVPNNATILAVISSCVSLVSLPDGSGIHCYALKSGLGIDLFVQNALINMYSKCGSLGDCVRVFDHMATRDCISWSSVISAYGMYGYAGAALQLFDEMQSDEGVKADGVAYLAVLSACSHGGLVEEGRAVFERALDDGEVLMGLEHYGCYIDLLGRAGEVEEAYDVVCWMPMEPSPGMLSSLVSACRVYGRLDVAEKVGNMLVEMEPENAANHTLLGMVYAESYKWWGVEEVRRDMRRRKLRKKSSFSKVLTL</sequence>
<dbReference type="FunFam" id="1.25.40.10:FF:000073">
    <property type="entry name" value="Pentatricopeptide repeat-containing protein chloroplastic"/>
    <property type="match status" value="1"/>
</dbReference>
<dbReference type="Pfam" id="PF01535">
    <property type="entry name" value="PPR"/>
    <property type="match status" value="5"/>
</dbReference>
<dbReference type="FunFam" id="1.25.40.10:FF:000090">
    <property type="entry name" value="Pentatricopeptide repeat-containing protein, chloroplastic"/>
    <property type="match status" value="1"/>
</dbReference>
<proteinExistence type="predicted"/>
<evidence type="ECO:0000313" key="3">
    <source>
        <dbReference type="EMBL" id="KAG6434817.1"/>
    </source>
</evidence>
<protein>
    <submittedName>
        <fullName evidence="3">Uncharacterized protein</fullName>
    </submittedName>
</protein>
<dbReference type="Gene3D" id="1.25.40.10">
    <property type="entry name" value="Tetratricopeptide repeat domain"/>
    <property type="match status" value="4"/>
</dbReference>
<gene>
    <name evidence="3" type="ORF">SASPL_106461</name>
</gene>
<evidence type="ECO:0000313" key="4">
    <source>
        <dbReference type="Proteomes" id="UP000298416"/>
    </source>
</evidence>
<dbReference type="PANTHER" id="PTHR47926:SF347">
    <property type="entry name" value="PENTATRICOPEPTIDE REPEAT-CONTAINING PROTEIN"/>
    <property type="match status" value="1"/>
</dbReference>
<feature type="repeat" description="PPR" evidence="2">
    <location>
        <begin position="320"/>
        <end position="355"/>
    </location>
</feature>
<dbReference type="GO" id="GO:0003729">
    <property type="term" value="F:mRNA binding"/>
    <property type="evidence" value="ECO:0007669"/>
    <property type="project" value="UniProtKB-ARBA"/>
</dbReference>
<dbReference type="OrthoDB" id="1871818at2759"/>
<dbReference type="NCBIfam" id="TIGR00756">
    <property type="entry name" value="PPR"/>
    <property type="match status" value="5"/>
</dbReference>
<dbReference type="InterPro" id="IPR002885">
    <property type="entry name" value="PPR_rpt"/>
</dbReference>
<keyword evidence="1" id="KW-0677">Repeat</keyword>
<comment type="caution">
    <text evidence="3">The sequence shown here is derived from an EMBL/GenBank/DDBJ whole genome shotgun (WGS) entry which is preliminary data.</text>
</comment>
<dbReference type="AlphaFoldDB" id="A0A8X9AAA2"/>
<dbReference type="InterPro" id="IPR046960">
    <property type="entry name" value="PPR_At4g14850-like_plant"/>
</dbReference>
<dbReference type="Pfam" id="PF20431">
    <property type="entry name" value="E_motif"/>
    <property type="match status" value="1"/>
</dbReference>
<dbReference type="PANTHER" id="PTHR47926">
    <property type="entry name" value="PENTATRICOPEPTIDE REPEAT-CONTAINING PROTEIN"/>
    <property type="match status" value="1"/>
</dbReference>
<reference evidence="3" key="1">
    <citation type="submission" date="2018-01" db="EMBL/GenBank/DDBJ databases">
        <authorList>
            <person name="Mao J.F."/>
        </authorList>
    </citation>
    <scope>NUCLEOTIDE SEQUENCE</scope>
    <source>
        <strain evidence="3">Huo1</strain>
        <tissue evidence="3">Leaf</tissue>
    </source>
</reference>
<reference evidence="3" key="2">
    <citation type="submission" date="2020-08" db="EMBL/GenBank/DDBJ databases">
        <title>Plant Genome Project.</title>
        <authorList>
            <person name="Zhang R.-G."/>
        </authorList>
    </citation>
    <scope>NUCLEOTIDE SEQUENCE</scope>
    <source>
        <strain evidence="3">Huo1</strain>
        <tissue evidence="3">Leaf</tissue>
    </source>
</reference>
<organism evidence="3">
    <name type="scientific">Salvia splendens</name>
    <name type="common">Scarlet sage</name>
    <dbReference type="NCBI Taxonomy" id="180675"/>
    <lineage>
        <taxon>Eukaryota</taxon>
        <taxon>Viridiplantae</taxon>
        <taxon>Streptophyta</taxon>
        <taxon>Embryophyta</taxon>
        <taxon>Tracheophyta</taxon>
        <taxon>Spermatophyta</taxon>
        <taxon>Magnoliopsida</taxon>
        <taxon>eudicotyledons</taxon>
        <taxon>Gunneridae</taxon>
        <taxon>Pentapetalae</taxon>
        <taxon>asterids</taxon>
        <taxon>lamiids</taxon>
        <taxon>Lamiales</taxon>
        <taxon>Lamiaceae</taxon>
        <taxon>Nepetoideae</taxon>
        <taxon>Mentheae</taxon>
        <taxon>Salviinae</taxon>
        <taxon>Salvia</taxon>
        <taxon>Salvia subgen. Calosphace</taxon>
        <taxon>core Calosphace</taxon>
    </lineage>
</organism>
<evidence type="ECO:0000256" key="2">
    <source>
        <dbReference type="PROSITE-ProRule" id="PRU00708"/>
    </source>
</evidence>